<evidence type="ECO:0000256" key="5">
    <source>
        <dbReference type="SAM" id="MobiDB-lite"/>
    </source>
</evidence>
<organism evidence="7 8">
    <name type="scientific">Pseudomonas flexibilis</name>
    <dbReference type="NCBI Taxonomy" id="706570"/>
    <lineage>
        <taxon>Bacteria</taxon>
        <taxon>Pseudomonadati</taxon>
        <taxon>Pseudomonadota</taxon>
        <taxon>Gammaproteobacteria</taxon>
        <taxon>Pseudomonadales</taxon>
        <taxon>Pseudomonadaceae</taxon>
        <taxon>Pseudomonas</taxon>
    </lineage>
</organism>
<dbReference type="InterPro" id="IPR012899">
    <property type="entry name" value="LTXXQ"/>
</dbReference>
<evidence type="ECO:0000313" key="7">
    <source>
        <dbReference type="EMBL" id="KHO65473.1"/>
    </source>
</evidence>
<dbReference type="RefSeq" id="WP_039606128.1">
    <property type="nucleotide sequence ID" value="NZ_FMUP01000001.1"/>
</dbReference>
<reference evidence="7 8" key="1">
    <citation type="submission" date="2014-11" db="EMBL/GenBank/DDBJ databases">
        <title>Genome sequence of Pseudomonas tuomuerensis JCM 14085.</title>
        <authorList>
            <person name="Shin S.-K."/>
            <person name="Yi H."/>
        </authorList>
    </citation>
    <scope>NUCLEOTIDE SEQUENCE [LARGE SCALE GENOMIC DNA]</scope>
    <source>
        <strain evidence="7 8">JCM 14085</strain>
    </source>
</reference>
<keyword evidence="3 6" id="KW-0732">Signal</keyword>
<evidence type="ECO:0000256" key="2">
    <source>
        <dbReference type="ARBA" id="ARBA00008441"/>
    </source>
</evidence>
<dbReference type="STRING" id="706570.PT85_05240"/>
<evidence type="ECO:0000256" key="6">
    <source>
        <dbReference type="SAM" id="SignalP"/>
    </source>
</evidence>
<evidence type="ECO:0008006" key="9">
    <source>
        <dbReference type="Google" id="ProtNLM"/>
    </source>
</evidence>
<dbReference type="Pfam" id="PF07813">
    <property type="entry name" value="LTXXQ"/>
    <property type="match status" value="1"/>
</dbReference>
<proteinExistence type="inferred from homology"/>
<sequence>MRKTLAALLIAAALPAAALAMPGPSAPCAPEAVQGMQHKAFHGKHDGGMRDLDLTREQRREMRRIMGEQHKAHWEIHQRYLDKLPQKEREAMQKEMRDNREKRQQEVRKLLTPEQQKRFDEMRKAMDERQAEWSEFQEWKADKAKAR</sequence>
<protein>
    <recommendedName>
        <fullName evidence="9">LTXXQ domain protein</fullName>
    </recommendedName>
</protein>
<name>A0A0B3BLY0_9PSED</name>
<dbReference type="PANTHER" id="PTHR38102:SF1">
    <property type="entry name" value="PERIPLASMIC CHAPERONE SPY"/>
    <property type="match status" value="1"/>
</dbReference>
<keyword evidence="4" id="KW-0574">Periplasm</keyword>
<dbReference type="InterPro" id="IPR052211">
    <property type="entry name" value="Cpx_auxiliary_protein"/>
</dbReference>
<dbReference type="OrthoDB" id="7031832at2"/>
<evidence type="ECO:0000313" key="8">
    <source>
        <dbReference type="Proteomes" id="UP000030980"/>
    </source>
</evidence>
<evidence type="ECO:0000256" key="1">
    <source>
        <dbReference type="ARBA" id="ARBA00004418"/>
    </source>
</evidence>
<comment type="subcellular location">
    <subcellularLocation>
        <location evidence="1">Periplasm</location>
    </subcellularLocation>
</comment>
<keyword evidence="8" id="KW-1185">Reference proteome</keyword>
<evidence type="ECO:0000256" key="3">
    <source>
        <dbReference type="ARBA" id="ARBA00022729"/>
    </source>
</evidence>
<dbReference type="GO" id="GO:0051082">
    <property type="term" value="F:unfolded protein binding"/>
    <property type="evidence" value="ECO:0007669"/>
    <property type="project" value="TreeGrafter"/>
</dbReference>
<dbReference type="PANTHER" id="PTHR38102">
    <property type="entry name" value="PERIPLASMIC CHAPERONE SPY"/>
    <property type="match status" value="1"/>
</dbReference>
<comment type="similarity">
    <text evidence="2">Belongs to the CpxP/Spy family.</text>
</comment>
<evidence type="ECO:0000256" key="4">
    <source>
        <dbReference type="ARBA" id="ARBA00022764"/>
    </source>
</evidence>
<feature type="region of interest" description="Disordered" evidence="5">
    <location>
        <begin position="85"/>
        <end position="147"/>
    </location>
</feature>
<dbReference type="AlphaFoldDB" id="A0A0B3BLY0"/>
<dbReference type="EMBL" id="JTAK01000002">
    <property type="protein sequence ID" value="KHO65473.1"/>
    <property type="molecule type" value="Genomic_DNA"/>
</dbReference>
<feature type="signal peptide" evidence="6">
    <location>
        <begin position="1"/>
        <end position="20"/>
    </location>
</feature>
<comment type="caution">
    <text evidence="7">The sequence shown here is derived from an EMBL/GenBank/DDBJ whole genome shotgun (WGS) entry which is preliminary data.</text>
</comment>
<dbReference type="Proteomes" id="UP000030980">
    <property type="component" value="Unassembled WGS sequence"/>
</dbReference>
<feature type="chain" id="PRO_5002080921" description="LTXXQ domain protein" evidence="6">
    <location>
        <begin position="21"/>
        <end position="147"/>
    </location>
</feature>
<gene>
    <name evidence="7" type="ORF">PT85_05240</name>
</gene>
<accession>A0A0B3BLY0</accession>
<dbReference type="GO" id="GO:0030288">
    <property type="term" value="C:outer membrane-bounded periplasmic space"/>
    <property type="evidence" value="ECO:0007669"/>
    <property type="project" value="TreeGrafter"/>
</dbReference>